<organism evidence="2 3">
    <name type="scientific">Penicillium angulare</name>
    <dbReference type="NCBI Taxonomy" id="116970"/>
    <lineage>
        <taxon>Eukaryota</taxon>
        <taxon>Fungi</taxon>
        <taxon>Dikarya</taxon>
        <taxon>Ascomycota</taxon>
        <taxon>Pezizomycotina</taxon>
        <taxon>Eurotiomycetes</taxon>
        <taxon>Eurotiomycetidae</taxon>
        <taxon>Eurotiales</taxon>
        <taxon>Aspergillaceae</taxon>
        <taxon>Penicillium</taxon>
    </lineage>
</organism>
<dbReference type="AlphaFoldDB" id="A0A9W9FC06"/>
<feature type="region of interest" description="Disordered" evidence="1">
    <location>
        <begin position="1"/>
        <end position="142"/>
    </location>
</feature>
<keyword evidence="3" id="KW-1185">Reference proteome</keyword>
<reference evidence="2" key="1">
    <citation type="submission" date="2022-11" db="EMBL/GenBank/DDBJ databases">
        <authorList>
            <person name="Petersen C."/>
        </authorList>
    </citation>
    <scope>NUCLEOTIDE SEQUENCE</scope>
    <source>
        <strain evidence="2">IBT 30069</strain>
    </source>
</reference>
<gene>
    <name evidence="2" type="ORF">N7456_008164</name>
</gene>
<comment type="caution">
    <text evidence="2">The sequence shown here is derived from an EMBL/GenBank/DDBJ whole genome shotgun (WGS) entry which is preliminary data.</text>
</comment>
<proteinExistence type="predicted"/>
<sequence>MSDATFHTTRQDLRKEESKVAQKHGGVVPSDSDVSQMKSVIDQNTDKSAQIDKAKSNLPLPEDPPVKSDWNSADQRTVNVGSGGVSGPISYDPNSGLEGTTTADSSVRVDGNQLHKNTGPGNAGRQAVEGLDGLPKDATSRS</sequence>
<evidence type="ECO:0000313" key="2">
    <source>
        <dbReference type="EMBL" id="KAJ5097443.1"/>
    </source>
</evidence>
<feature type="compositionally biased region" description="Polar residues" evidence="1">
    <location>
        <begin position="69"/>
        <end position="80"/>
    </location>
</feature>
<feature type="compositionally biased region" description="Polar residues" evidence="1">
    <location>
        <begin position="32"/>
        <end position="48"/>
    </location>
</feature>
<evidence type="ECO:0000313" key="3">
    <source>
        <dbReference type="Proteomes" id="UP001149165"/>
    </source>
</evidence>
<dbReference type="EMBL" id="JAPQKH010000005">
    <property type="protein sequence ID" value="KAJ5097443.1"/>
    <property type="molecule type" value="Genomic_DNA"/>
</dbReference>
<feature type="compositionally biased region" description="Basic and acidic residues" evidence="1">
    <location>
        <begin position="9"/>
        <end position="20"/>
    </location>
</feature>
<dbReference type="Proteomes" id="UP001149165">
    <property type="component" value="Unassembled WGS sequence"/>
</dbReference>
<evidence type="ECO:0000256" key="1">
    <source>
        <dbReference type="SAM" id="MobiDB-lite"/>
    </source>
</evidence>
<reference evidence="2" key="2">
    <citation type="journal article" date="2023" name="IMA Fungus">
        <title>Comparative genomic study of the Penicillium genus elucidates a diverse pangenome and 15 lateral gene transfer events.</title>
        <authorList>
            <person name="Petersen C."/>
            <person name="Sorensen T."/>
            <person name="Nielsen M.R."/>
            <person name="Sondergaard T.E."/>
            <person name="Sorensen J.L."/>
            <person name="Fitzpatrick D.A."/>
            <person name="Frisvad J.C."/>
            <person name="Nielsen K.L."/>
        </authorList>
    </citation>
    <scope>NUCLEOTIDE SEQUENCE</scope>
    <source>
        <strain evidence="2">IBT 30069</strain>
    </source>
</reference>
<dbReference type="OrthoDB" id="3913483at2759"/>
<protein>
    <submittedName>
        <fullName evidence="2">Uncharacterized protein</fullName>
    </submittedName>
</protein>
<accession>A0A9W9FC06</accession>
<name>A0A9W9FC06_9EURO</name>